<feature type="compositionally biased region" description="Basic and acidic residues" evidence="2">
    <location>
        <begin position="361"/>
        <end position="370"/>
    </location>
</feature>
<evidence type="ECO:0000313" key="4">
    <source>
        <dbReference type="EMBL" id="CAK9007485.1"/>
    </source>
</evidence>
<evidence type="ECO:0000259" key="3">
    <source>
        <dbReference type="Pfam" id="PF07727"/>
    </source>
</evidence>
<keyword evidence="1" id="KW-0175">Coiled coil</keyword>
<feature type="region of interest" description="Disordered" evidence="2">
    <location>
        <begin position="361"/>
        <end position="386"/>
    </location>
</feature>
<sequence>MMNLAASHGIVTHQIAARAPWQQGKTERHGAHYKDLLEKARAEAVASSEDELRRLMQEVEMVKNRLQLVTDDMERQLERRRVAQKAFVEHNETVKKAFRARSRPPQEFSAGDYVYVYRVPHQRKRRVGGPDFVDRATAKPYWVGPGTVISIEGASLWISMFGELWKTAREQCIEVIMQDCKELLEEYRKRSNRAGFKDLTQEPWPEEEEQDGERHGVKRSREAEVDEQGGNPASEGGEEAHIGGGLENEGQLMSQKKSALKKKELIGGNLWKKGWRSNSTRDPYFSEMYLVSPDEEEDDDEERRKRWLLEEMRPGKNQDYWQFVNEGKTLRRYHVRKRKTKFDPSKAKDLPRSLKDLGCLRRTVKQKEGKNEEEEEEPWTSPPEGSSTWWWKGYTDFDVKERPGPKEENQTAKVMQCWMTEKRRPEEVNLKLESESSKKLWREADSAEWNKIVQSGAVKVFDLVESLRLREELKRQGRLDRILPSRMLRKHKHAEQPGEAPTRKSRLCIRGDKDPDLLLLDRYSPTVTTLNVSVLLQIAANKRYPIALGDLKNAFCQSAPLNRETGEIYFEIPADGLEGVDKRQLILIVNGCYGLVDAPLHWRRSLVSTLQEFGYVQSRMDPCLFKLHQNGQLAGMVAIEVDDLLTAGNHFHEEKMMKLREIYQFGKWVELQKADNGASFNGRRLQQLPDYTIKIDMKKFVEERLNQIVLPTARKKMKESEVTEEERKQARMVCGALNWLSKEGRPDASAAASLCSSKINKMKADDILMMNEAVKEIKENSGLEIRIQPLSRMRFAVVTDASFGNSDFHSQAGQMIISHEVGLREGKKVPANLLWWRSGKLQRVVNLTLAAEAQSLSKGLGDLTWVLVLFRELQEEKMSLRDWASNLRHDEILALASAQSDEQLRGCLAIVGAESLFDYLSRETIGGQDRRTAIEVQIPDHKGRLI</sequence>
<gene>
    <name evidence="4" type="ORF">SCF082_LOCUS9474</name>
</gene>
<feature type="compositionally biased region" description="Basic and acidic residues" evidence="2">
    <location>
        <begin position="212"/>
        <end position="223"/>
    </location>
</feature>
<name>A0ABP0IZG0_9DINO</name>
<feature type="region of interest" description="Disordered" evidence="2">
    <location>
        <begin position="198"/>
        <end position="257"/>
    </location>
</feature>
<dbReference type="Proteomes" id="UP001642464">
    <property type="component" value="Unassembled WGS sequence"/>
</dbReference>
<comment type="caution">
    <text evidence="4">The sequence shown here is derived from an EMBL/GenBank/DDBJ whole genome shotgun (WGS) entry which is preliminary data.</text>
</comment>
<keyword evidence="5" id="KW-1185">Reference proteome</keyword>
<feature type="coiled-coil region" evidence="1">
    <location>
        <begin position="45"/>
        <end position="72"/>
    </location>
</feature>
<dbReference type="InterPro" id="IPR013103">
    <property type="entry name" value="RVT_2"/>
</dbReference>
<evidence type="ECO:0000313" key="5">
    <source>
        <dbReference type="Proteomes" id="UP001642464"/>
    </source>
</evidence>
<proteinExistence type="predicted"/>
<protein>
    <submittedName>
        <fullName evidence="4">Retrovirus-related Pol polyprotein from transposon RE2 (Retro element 2) (AtRE2)</fullName>
    </submittedName>
</protein>
<evidence type="ECO:0000256" key="1">
    <source>
        <dbReference type="SAM" id="Coils"/>
    </source>
</evidence>
<evidence type="ECO:0000256" key="2">
    <source>
        <dbReference type="SAM" id="MobiDB-lite"/>
    </source>
</evidence>
<reference evidence="4 5" key="1">
    <citation type="submission" date="2024-02" db="EMBL/GenBank/DDBJ databases">
        <authorList>
            <person name="Chen Y."/>
            <person name="Shah S."/>
            <person name="Dougan E. K."/>
            <person name="Thang M."/>
            <person name="Chan C."/>
        </authorList>
    </citation>
    <scope>NUCLEOTIDE SEQUENCE [LARGE SCALE GENOMIC DNA]</scope>
</reference>
<dbReference type="Pfam" id="PF07727">
    <property type="entry name" value="RVT_2"/>
    <property type="match status" value="1"/>
</dbReference>
<organism evidence="4 5">
    <name type="scientific">Durusdinium trenchii</name>
    <dbReference type="NCBI Taxonomy" id="1381693"/>
    <lineage>
        <taxon>Eukaryota</taxon>
        <taxon>Sar</taxon>
        <taxon>Alveolata</taxon>
        <taxon>Dinophyceae</taxon>
        <taxon>Suessiales</taxon>
        <taxon>Symbiodiniaceae</taxon>
        <taxon>Durusdinium</taxon>
    </lineage>
</organism>
<feature type="domain" description="Reverse transcriptase Ty1/copia-type" evidence="3">
    <location>
        <begin position="483"/>
        <end position="702"/>
    </location>
</feature>
<dbReference type="EMBL" id="CAXAMM010005502">
    <property type="protein sequence ID" value="CAK9007485.1"/>
    <property type="molecule type" value="Genomic_DNA"/>
</dbReference>
<accession>A0ABP0IZG0</accession>